<reference evidence="1 2" key="1">
    <citation type="submission" date="2017-08" db="EMBL/GenBank/DDBJ databases">
        <title>Multipartite genome sequences of Sinorhizobium species nodulating soybeans.</title>
        <authorList>
            <person name="Tian C.F."/>
        </authorList>
    </citation>
    <scope>NUCLEOTIDE SEQUENCE [LARGE SCALE GENOMIC DNA]</scope>
    <source>
        <strain evidence="1 2">CCBAU 05684</strain>
        <plasmid evidence="2">psj05684a</plasmid>
    </source>
</reference>
<dbReference type="EMBL" id="CP023069">
    <property type="protein sequence ID" value="ASY67241.1"/>
    <property type="molecule type" value="Genomic_DNA"/>
</dbReference>
<dbReference type="RefSeq" id="WP_014857776.1">
    <property type="nucleotide sequence ID" value="NZ_CP023069.1"/>
</dbReference>
<gene>
    <name evidence="1" type="ORF">SJ05684_a39270</name>
</gene>
<dbReference type="Proteomes" id="UP000217211">
    <property type="component" value="Plasmid pSJ05684a"/>
</dbReference>
<geneLocation type="plasmid" evidence="2">
    <name>psj05684a</name>
</geneLocation>
<evidence type="ECO:0000313" key="1">
    <source>
        <dbReference type="EMBL" id="ASY67241.1"/>
    </source>
</evidence>
<proteinExistence type="predicted"/>
<sequence length="55" mass="6121">MAGGLPEIKPHSEDFRNLVLDLVREHYLDFGPTLAAEKLIERHRLAGIPTVTAVL</sequence>
<dbReference type="GeneID" id="48977881"/>
<organism evidence="1 2">
    <name type="scientific">Sinorhizobium sojae CCBAU 05684</name>
    <dbReference type="NCBI Taxonomy" id="716928"/>
    <lineage>
        <taxon>Bacteria</taxon>
        <taxon>Pseudomonadati</taxon>
        <taxon>Pseudomonadota</taxon>
        <taxon>Alphaproteobacteria</taxon>
        <taxon>Hyphomicrobiales</taxon>
        <taxon>Rhizobiaceae</taxon>
        <taxon>Sinorhizobium/Ensifer group</taxon>
        <taxon>Sinorhizobium</taxon>
    </lineage>
</organism>
<dbReference type="KEGG" id="esj:SJ05684_a39270"/>
<evidence type="ECO:0000313" key="2">
    <source>
        <dbReference type="Proteomes" id="UP000217211"/>
    </source>
</evidence>
<name>A0A249PMV3_9HYPH</name>
<accession>A0A249PMV3</accession>
<dbReference type="AlphaFoldDB" id="A0A249PMV3"/>
<dbReference type="OrthoDB" id="7319221at2"/>
<keyword evidence="1" id="KW-0614">Plasmid</keyword>
<protein>
    <submittedName>
        <fullName evidence="1">Spermidine Putrescine ABC transporter permease component PotB</fullName>
    </submittedName>
</protein>
<keyword evidence="2" id="KW-1185">Reference proteome</keyword>